<dbReference type="EMBL" id="JAACJJ010000014">
    <property type="protein sequence ID" value="KAF5326888.1"/>
    <property type="molecule type" value="Genomic_DNA"/>
</dbReference>
<organism evidence="3 4">
    <name type="scientific">Psilocybe cf. subviscida</name>
    <dbReference type="NCBI Taxonomy" id="2480587"/>
    <lineage>
        <taxon>Eukaryota</taxon>
        <taxon>Fungi</taxon>
        <taxon>Dikarya</taxon>
        <taxon>Basidiomycota</taxon>
        <taxon>Agaricomycotina</taxon>
        <taxon>Agaricomycetes</taxon>
        <taxon>Agaricomycetidae</taxon>
        <taxon>Agaricales</taxon>
        <taxon>Agaricineae</taxon>
        <taxon>Strophariaceae</taxon>
        <taxon>Psilocybe</taxon>
    </lineage>
</organism>
<proteinExistence type="predicted"/>
<dbReference type="SUPFAM" id="SSF52540">
    <property type="entry name" value="P-loop containing nucleoside triphosphate hydrolases"/>
    <property type="match status" value="1"/>
</dbReference>
<dbReference type="InterPro" id="IPR056884">
    <property type="entry name" value="NPHP3-like_N"/>
</dbReference>
<feature type="domain" description="Nephrocystin 3-like N-terminal" evidence="2">
    <location>
        <begin position="67"/>
        <end position="245"/>
    </location>
</feature>
<gene>
    <name evidence="3" type="ORF">D9619_004416</name>
</gene>
<dbReference type="Pfam" id="PF24883">
    <property type="entry name" value="NPHP3_N"/>
    <property type="match status" value="1"/>
</dbReference>
<dbReference type="AlphaFoldDB" id="A0A8H5BQU4"/>
<keyword evidence="4" id="KW-1185">Reference proteome</keyword>
<evidence type="ECO:0000313" key="4">
    <source>
        <dbReference type="Proteomes" id="UP000567179"/>
    </source>
</evidence>
<dbReference type="PANTHER" id="PTHR10039">
    <property type="entry name" value="AMELOGENIN"/>
    <property type="match status" value="1"/>
</dbReference>
<sequence length="825" mass="92345">MSLFKGARNTIVYGGNFTAVSNTVAPASPQNDLISLLLDRSATAGLLDAAERFDAPQCDEDTRISMLLGMKHFVQTRNDGSSASIYWLHGPAGVGKSALAQSLGLSLQSEGDHAASFFFSRTAPGRNNGDQLIVTLACQLAINIPAIQPFLAKAVKDYPTIFNATNSVKMQRLIIDPINAVQKRSRWSFRWLLRRLAKRKLHPRLILVDGLDECNNLETQRDLIICIGQAVRRLALPFRFVITSRPESHIVSTFHHDPLFSGPQGVNLVAKDLGRDADADEQIATFLRKEFAEIRRSHPIRSFLPEGWPHTDQIAQLVAKSSKGFIYPATVIRYIKMPMRRPDECLERILGLSHIPVEDKPYEPIDSLYRHIFESIPDANKQSVRDIFHHLLCSDSSNALRIPSVIEECLDYKPGHVRHVLGDLLCIVEALTDEKPIEILHASLPDFLLDSRRSESLFISIGDVHARLASSYYRMFGSCFGKTLGKNTYSYTFLGHIARANITDNLLDVVRGLDITKVYSGACVSQGVKFNEGRLALEFTVIRRDLMTYIVLLLGKPPVADIMCHISALMGYIKEQFWLANDFRAMEEVIRPILNTSLADIIVNESAPGTKILAQEARETIVRVYMFTLIPLLSWTSPEEISFDDNFDVDTSAGSRCPHLVQILLSPHRREWLCSNLGEETRQVLTKLIVAFLEWLPYSRPLLEFLDELANTEMLPGESFSSLMLTLSPHVMEYIERVQPETSGSNFHHLLQVATNWVEHISTLYPHASRIRRTKHCGGDFAVGGGGGGGGVGDLANPLSVNLLHPPHARRIGDHRPYLRASFRH</sequence>
<dbReference type="InterPro" id="IPR027417">
    <property type="entry name" value="P-loop_NTPase"/>
</dbReference>
<dbReference type="Gene3D" id="3.40.50.300">
    <property type="entry name" value="P-loop containing nucleotide triphosphate hydrolases"/>
    <property type="match status" value="1"/>
</dbReference>
<dbReference type="Proteomes" id="UP000567179">
    <property type="component" value="Unassembled WGS sequence"/>
</dbReference>
<name>A0A8H5BQU4_9AGAR</name>
<evidence type="ECO:0000259" key="2">
    <source>
        <dbReference type="Pfam" id="PF24883"/>
    </source>
</evidence>
<dbReference type="OrthoDB" id="4760524at2759"/>
<keyword evidence="1" id="KW-0677">Repeat</keyword>
<evidence type="ECO:0000256" key="1">
    <source>
        <dbReference type="ARBA" id="ARBA00022737"/>
    </source>
</evidence>
<accession>A0A8H5BQU4</accession>
<protein>
    <recommendedName>
        <fullName evidence="2">Nephrocystin 3-like N-terminal domain-containing protein</fullName>
    </recommendedName>
</protein>
<reference evidence="3 4" key="1">
    <citation type="journal article" date="2020" name="ISME J.">
        <title>Uncovering the hidden diversity of litter-decomposition mechanisms in mushroom-forming fungi.</title>
        <authorList>
            <person name="Floudas D."/>
            <person name="Bentzer J."/>
            <person name="Ahren D."/>
            <person name="Johansson T."/>
            <person name="Persson P."/>
            <person name="Tunlid A."/>
        </authorList>
    </citation>
    <scope>NUCLEOTIDE SEQUENCE [LARGE SCALE GENOMIC DNA]</scope>
    <source>
        <strain evidence="3 4">CBS 101986</strain>
    </source>
</reference>
<evidence type="ECO:0000313" key="3">
    <source>
        <dbReference type="EMBL" id="KAF5326888.1"/>
    </source>
</evidence>
<comment type="caution">
    <text evidence="3">The sequence shown here is derived from an EMBL/GenBank/DDBJ whole genome shotgun (WGS) entry which is preliminary data.</text>
</comment>